<accession>A0A1C0U4N2</accession>
<protein>
    <submittedName>
        <fullName evidence="1">Uncharacterized protein</fullName>
    </submittedName>
</protein>
<evidence type="ECO:0000313" key="2">
    <source>
        <dbReference type="Proteomes" id="UP000093476"/>
    </source>
</evidence>
<evidence type="ECO:0000313" key="1">
    <source>
        <dbReference type="EMBL" id="OCQ52845.1"/>
    </source>
</evidence>
<proteinExistence type="predicted"/>
<dbReference type="STRING" id="286156.Ppb6_01904"/>
<keyword evidence="2" id="KW-1185">Reference proteome</keyword>
<dbReference type="PATRIC" id="fig|286156.4.peg.2161"/>
<comment type="caution">
    <text evidence="1">The sequence shown here is derived from an EMBL/GenBank/DDBJ whole genome shotgun (WGS) entry which is preliminary data.</text>
</comment>
<name>A0A1C0U4N2_9GAMM</name>
<organism evidence="1 2">
    <name type="scientific">Photorhabdus australis subsp. thailandensis</name>
    <dbReference type="NCBI Taxonomy" id="2805096"/>
    <lineage>
        <taxon>Bacteria</taxon>
        <taxon>Pseudomonadati</taxon>
        <taxon>Pseudomonadota</taxon>
        <taxon>Gammaproteobacteria</taxon>
        <taxon>Enterobacterales</taxon>
        <taxon>Morganellaceae</taxon>
        <taxon>Photorhabdus</taxon>
    </lineage>
</organism>
<reference evidence="1 2" key="1">
    <citation type="submission" date="2015-12" db="EMBL/GenBank/DDBJ databases">
        <title>Genome comparisons provide insights into the role of secondary metabolites in the pathogenic phase of the Photorhabdus life cycle.</title>
        <authorList>
            <person name="Tobias N.J."/>
            <person name="Mishra B."/>
            <person name="Gupta D.K."/>
            <person name="Thines M."/>
            <person name="Stinear T.P."/>
            <person name="Bode H.B."/>
        </authorList>
    </citation>
    <scope>NUCLEOTIDE SEQUENCE [LARGE SCALE GENOMIC DNA]</scope>
    <source>
        <strain evidence="1 2">PB68.1</strain>
    </source>
</reference>
<dbReference type="EMBL" id="LOMY01000071">
    <property type="protein sequence ID" value="OCQ52845.1"/>
    <property type="molecule type" value="Genomic_DNA"/>
</dbReference>
<gene>
    <name evidence="1" type="ORF">Ppb6_01904</name>
</gene>
<sequence length="189" mass="22247">MEEKENFLPLLELDGAFFKQFNRVAGKRFDNEDLSIDFNGLHNTDDLEQDVFLLRIEHVGISGEFYLSCLEARRIFNVDTKLFSPSYLEYIFTRHMGKYGIQFERYISKSEREPQPILVSAKARIHDEYYSILCDLNHLKVDSEYLRGRKHSWPGTLKLSLDVILFETLLETQEIRDLSNEDLVLLCDK</sequence>
<dbReference type="RefSeq" id="WP_065823033.1">
    <property type="nucleotide sequence ID" value="NZ_CAWMQZ010000071.1"/>
</dbReference>
<dbReference type="Proteomes" id="UP000093476">
    <property type="component" value="Unassembled WGS sequence"/>
</dbReference>
<dbReference type="AlphaFoldDB" id="A0A1C0U4N2"/>